<evidence type="ECO:0000313" key="3">
    <source>
        <dbReference type="EMBL" id="ACQ81734.1"/>
    </source>
</evidence>
<dbReference type="Proteomes" id="UP000007962">
    <property type="component" value="Chromosome"/>
</dbReference>
<dbReference type="PANTHER" id="PTHR31480">
    <property type="entry name" value="BIFUNCTIONAL LYCOPENE CYCLASE/PHYTOENE SYNTHASE"/>
    <property type="match status" value="1"/>
</dbReference>
<dbReference type="HOGENOM" id="CLU_037269_3_0_11"/>
<protein>
    <submittedName>
        <fullName evidence="3">Squalene/phytoene synthase</fullName>
    </submittedName>
</protein>
<dbReference type="eggNOG" id="COG1562">
    <property type="taxonomic scope" value="Bacteria"/>
</dbReference>
<comment type="pathway">
    <text evidence="1">Carotenoid biosynthesis; phytoene biosynthesis.</text>
</comment>
<name>C5C2A9_BEUC1</name>
<dbReference type="GO" id="GO:0016765">
    <property type="term" value="F:transferase activity, transferring alkyl or aryl (other than methyl) groups"/>
    <property type="evidence" value="ECO:0007669"/>
    <property type="project" value="InterPro"/>
</dbReference>
<evidence type="ECO:0000256" key="1">
    <source>
        <dbReference type="ARBA" id="ARBA00004684"/>
    </source>
</evidence>
<dbReference type="SFLD" id="SFLDG01018">
    <property type="entry name" value="Squalene/Phytoene_Synthase_Lik"/>
    <property type="match status" value="1"/>
</dbReference>
<dbReference type="InterPro" id="IPR008949">
    <property type="entry name" value="Isoprenoid_synthase_dom_sf"/>
</dbReference>
<dbReference type="AlphaFoldDB" id="C5C2A9"/>
<dbReference type="STRING" id="471853.Bcav_3492"/>
<dbReference type="Pfam" id="PF00494">
    <property type="entry name" value="SQS_PSY"/>
    <property type="match status" value="1"/>
</dbReference>
<dbReference type="EMBL" id="CP001618">
    <property type="protein sequence ID" value="ACQ81734.1"/>
    <property type="molecule type" value="Genomic_DNA"/>
</dbReference>
<gene>
    <name evidence="3" type="ordered locus">Bcav_3492</name>
</gene>
<evidence type="ECO:0000256" key="2">
    <source>
        <dbReference type="ARBA" id="ARBA00022679"/>
    </source>
</evidence>
<dbReference type="KEGG" id="bcv:Bcav_3492"/>
<keyword evidence="2" id="KW-0808">Transferase</keyword>
<dbReference type="PROSITE" id="PS01045">
    <property type="entry name" value="SQUALEN_PHYTOEN_SYN_2"/>
    <property type="match status" value="1"/>
</dbReference>
<dbReference type="Gene3D" id="1.10.600.10">
    <property type="entry name" value="Farnesyl Diphosphate Synthase"/>
    <property type="match status" value="1"/>
</dbReference>
<proteinExistence type="predicted"/>
<dbReference type="UniPathway" id="UPA00799"/>
<evidence type="ECO:0000313" key="4">
    <source>
        <dbReference type="Proteomes" id="UP000007962"/>
    </source>
</evidence>
<keyword evidence="4" id="KW-1185">Reference proteome</keyword>
<dbReference type="InterPro" id="IPR019845">
    <property type="entry name" value="Squalene/phytoene_synthase_CS"/>
</dbReference>
<dbReference type="OrthoDB" id="9807580at2"/>
<reference evidence="3 4" key="1">
    <citation type="journal article" date="2009" name="Stand. Genomic Sci.">
        <title>Complete genome sequence of Beutenbergia cavernae type strain (HKI 0122).</title>
        <authorList>
            <person name="Land M."/>
            <person name="Pukall R."/>
            <person name="Abt B."/>
            <person name="Goker M."/>
            <person name="Rohde M."/>
            <person name="Glavina Del Rio T."/>
            <person name="Tice H."/>
            <person name="Copeland A."/>
            <person name="Cheng J.F."/>
            <person name="Lucas S."/>
            <person name="Chen F."/>
            <person name="Nolan M."/>
            <person name="Bruce D."/>
            <person name="Goodwin L."/>
            <person name="Pitluck S."/>
            <person name="Ivanova N."/>
            <person name="Mavromatis K."/>
            <person name="Ovchinnikova G."/>
            <person name="Pati A."/>
            <person name="Chen A."/>
            <person name="Palaniappan K."/>
            <person name="Hauser L."/>
            <person name="Chang Y.J."/>
            <person name="Jefferies C.C."/>
            <person name="Saunders E."/>
            <person name="Brettin T."/>
            <person name="Detter J.C."/>
            <person name="Han C."/>
            <person name="Chain P."/>
            <person name="Bristow J."/>
            <person name="Eisen J.A."/>
            <person name="Markowitz V."/>
            <person name="Hugenholtz P."/>
            <person name="Kyrpides N.C."/>
            <person name="Klenk H.P."/>
            <person name="Lapidus A."/>
        </authorList>
    </citation>
    <scope>NUCLEOTIDE SEQUENCE [LARGE SCALE GENOMIC DNA]</scope>
    <source>
        <strain evidence="4">ATCC BAA-8 / DSM 12333 / NBRC 16432</strain>
    </source>
</reference>
<dbReference type="SUPFAM" id="SSF48576">
    <property type="entry name" value="Terpenoid synthases"/>
    <property type="match status" value="1"/>
</dbReference>
<organism evidence="3 4">
    <name type="scientific">Beutenbergia cavernae (strain ATCC BAA-8 / DSM 12333 / CCUG 43141 / JCM 11478 / NBRC 16432 / NCIMB 13614 / HKI 0122)</name>
    <dbReference type="NCBI Taxonomy" id="471853"/>
    <lineage>
        <taxon>Bacteria</taxon>
        <taxon>Bacillati</taxon>
        <taxon>Actinomycetota</taxon>
        <taxon>Actinomycetes</taxon>
        <taxon>Micrococcales</taxon>
        <taxon>Beutenbergiaceae</taxon>
        <taxon>Beutenbergia</taxon>
    </lineage>
</organism>
<dbReference type="GO" id="GO:0008299">
    <property type="term" value="P:isoprenoid biosynthetic process"/>
    <property type="evidence" value="ECO:0007669"/>
    <property type="project" value="UniProtKB-ARBA"/>
</dbReference>
<sequence>MMLGVRTQPSPRRRYDATAYRCARVVLADYSTSFSAGTRLLDARTRAYVESIYALVRIADEIVDTFAAQGPASPGQSRDQLEALRTETEAALERGWSTNVIVHAFVLTAARVGITRAETDPFFASMAMDLDVRDHDRASYERYVYGSAEVVGLMCLRAFLTAGRPAGAAALEPDDDALTGARALGAAFQKVNFLRDLGDDAGRLGRDYFPAAHGGVLDHGALLEILDEIEEDLALARDALAALPPRPRAAVTVTLELYTELFDTLSAMTPEEIRATRVRVPDVRKALVAGRAMSRSWLADHRD</sequence>
<dbReference type="SFLD" id="SFLDS00005">
    <property type="entry name" value="Isoprenoid_Synthase_Type_I"/>
    <property type="match status" value="1"/>
</dbReference>
<dbReference type="InterPro" id="IPR002060">
    <property type="entry name" value="Squ/phyt_synthse"/>
</dbReference>
<accession>C5C2A9</accession>